<dbReference type="Proteomes" id="UP000501240">
    <property type="component" value="Chromosome"/>
</dbReference>
<dbReference type="RefSeq" id="WP_173099393.1">
    <property type="nucleotide sequence ID" value="NZ_CP053892.1"/>
</dbReference>
<evidence type="ECO:0000313" key="4">
    <source>
        <dbReference type="Proteomes" id="UP000501240"/>
    </source>
</evidence>
<proteinExistence type="predicted"/>
<dbReference type="AlphaFoldDB" id="A0A7D3W4A6"/>
<feature type="region of interest" description="Disordered" evidence="1">
    <location>
        <begin position="182"/>
        <end position="201"/>
    </location>
</feature>
<keyword evidence="2" id="KW-0812">Transmembrane</keyword>
<dbReference type="EMBL" id="CP053892">
    <property type="protein sequence ID" value="QKG25851.1"/>
    <property type="molecule type" value="Genomic_DNA"/>
</dbReference>
<keyword evidence="2" id="KW-0472">Membrane</keyword>
<gene>
    <name evidence="3" type="ORF">ACTIVE_7504</name>
</gene>
<organism evidence="3 4">
    <name type="scientific">Actinomadura verrucosospora</name>
    <dbReference type="NCBI Taxonomy" id="46165"/>
    <lineage>
        <taxon>Bacteria</taxon>
        <taxon>Bacillati</taxon>
        <taxon>Actinomycetota</taxon>
        <taxon>Actinomycetes</taxon>
        <taxon>Streptosporangiales</taxon>
        <taxon>Thermomonosporaceae</taxon>
        <taxon>Actinomadura</taxon>
    </lineage>
</organism>
<reference evidence="3 4" key="1">
    <citation type="submission" date="2020-05" db="EMBL/GenBank/DDBJ databases">
        <title>Actinomadura verrucosospora NRRL-B18236 (PFL_A860) Genome sequencing and assembly.</title>
        <authorList>
            <person name="Samborskyy M."/>
        </authorList>
    </citation>
    <scope>NUCLEOTIDE SEQUENCE [LARGE SCALE GENOMIC DNA]</scope>
    <source>
        <strain evidence="3 4">NRRL:B18236</strain>
    </source>
</reference>
<feature type="transmembrane region" description="Helical" evidence="2">
    <location>
        <begin position="25"/>
        <end position="50"/>
    </location>
</feature>
<feature type="transmembrane region" description="Helical" evidence="2">
    <location>
        <begin position="98"/>
        <end position="120"/>
    </location>
</feature>
<feature type="transmembrane region" description="Helical" evidence="2">
    <location>
        <begin position="56"/>
        <end position="77"/>
    </location>
</feature>
<evidence type="ECO:0000256" key="2">
    <source>
        <dbReference type="SAM" id="Phobius"/>
    </source>
</evidence>
<protein>
    <submittedName>
        <fullName evidence="3">Uncharacterized protein</fullName>
    </submittedName>
</protein>
<evidence type="ECO:0000256" key="1">
    <source>
        <dbReference type="SAM" id="MobiDB-lite"/>
    </source>
</evidence>
<name>A0A7D3W4A6_ACTVE</name>
<sequence>MAEAAERKKDGDDLPDTPSAKGLQIVMGICAVVGGLPALVGLGGLVFTFFLGHDFYLWLVLFLGGMIGVVAAAGLYGQATTAVPTHAWREPGGAVPLVLRRATALAAIALAAAGPSLFLLKLVGWLSHDPSDAYYRAPVVNVSITGECTTGHRGPLAASDDKAACDSVTWTIGGRQVSGRLEGTEGEIQGETGTDGPTHEDSVKAHVRGTTAYTLHRAHKPHSCARLDGLPAWTWAGLAVGVAGFAGMAKIRWSPESPRAPFDD</sequence>
<accession>A0A7D3W4A6</accession>
<evidence type="ECO:0000313" key="3">
    <source>
        <dbReference type="EMBL" id="QKG25851.1"/>
    </source>
</evidence>
<keyword evidence="2" id="KW-1133">Transmembrane helix</keyword>
<keyword evidence="4" id="KW-1185">Reference proteome</keyword>